<evidence type="ECO:0000313" key="2">
    <source>
        <dbReference type="EMBL" id="KAJ7351337.1"/>
    </source>
</evidence>
<sequence length="352" mass="39592">MPDQGKKPSTEKKPSKNSEDAKESEDGVLSYCSMEGCIFLGPMKACARCNLYNVKVGWWAEKHSPGAKAEAPGFQVNKEQTKEGQRTGKICSVVRILPDLCLAYVDSLSTQGPLSDLCPPAHDLRRTCPGGTWNPGASAFAPGDWELHKPICNHILEHIKGTPKEPLLDRHLRHWALRFEATMLNACIRGLNLKHEWDRIEKEGLVILLQPRLHSHLGSRLHIHRAGIYKNEVIHSMLDALGANAEHRNRLLPLHTEARQRLQERTCGLADQAYIFAIAHNDGPNAIEGRYPSALRILTPTIYKPQAVSMPMTEYDGDWLQDLKDQIHDDRPMQHGPLEKLAIYGTEYFSSR</sequence>
<evidence type="ECO:0000313" key="3">
    <source>
        <dbReference type="Proteomes" id="UP001218218"/>
    </source>
</evidence>
<gene>
    <name evidence="2" type="ORF">DFH08DRAFT_992713</name>
</gene>
<protein>
    <submittedName>
        <fullName evidence="2">Uncharacterized protein</fullName>
    </submittedName>
</protein>
<proteinExistence type="predicted"/>
<name>A0AAD7EVE7_9AGAR</name>
<reference evidence="2" key="1">
    <citation type="submission" date="2023-03" db="EMBL/GenBank/DDBJ databases">
        <title>Massive genome expansion in bonnet fungi (Mycena s.s.) driven by repeated elements and novel gene families across ecological guilds.</title>
        <authorList>
            <consortium name="Lawrence Berkeley National Laboratory"/>
            <person name="Harder C.B."/>
            <person name="Miyauchi S."/>
            <person name="Viragh M."/>
            <person name="Kuo A."/>
            <person name="Thoen E."/>
            <person name="Andreopoulos B."/>
            <person name="Lu D."/>
            <person name="Skrede I."/>
            <person name="Drula E."/>
            <person name="Henrissat B."/>
            <person name="Morin E."/>
            <person name="Kohler A."/>
            <person name="Barry K."/>
            <person name="LaButti K."/>
            <person name="Morin E."/>
            <person name="Salamov A."/>
            <person name="Lipzen A."/>
            <person name="Mereny Z."/>
            <person name="Hegedus B."/>
            <person name="Baldrian P."/>
            <person name="Stursova M."/>
            <person name="Weitz H."/>
            <person name="Taylor A."/>
            <person name="Grigoriev I.V."/>
            <person name="Nagy L.G."/>
            <person name="Martin F."/>
            <person name="Kauserud H."/>
        </authorList>
    </citation>
    <scope>NUCLEOTIDE SEQUENCE</scope>
    <source>
        <strain evidence="2">CBHHK002</strain>
    </source>
</reference>
<feature type="region of interest" description="Disordered" evidence="1">
    <location>
        <begin position="1"/>
        <end position="22"/>
    </location>
</feature>
<accession>A0AAD7EVE7</accession>
<dbReference type="EMBL" id="JARIHO010000013">
    <property type="protein sequence ID" value="KAJ7351337.1"/>
    <property type="molecule type" value="Genomic_DNA"/>
</dbReference>
<evidence type="ECO:0000256" key="1">
    <source>
        <dbReference type="SAM" id="MobiDB-lite"/>
    </source>
</evidence>
<comment type="caution">
    <text evidence="2">The sequence shown here is derived from an EMBL/GenBank/DDBJ whole genome shotgun (WGS) entry which is preliminary data.</text>
</comment>
<organism evidence="2 3">
    <name type="scientific">Mycena albidolilacea</name>
    <dbReference type="NCBI Taxonomy" id="1033008"/>
    <lineage>
        <taxon>Eukaryota</taxon>
        <taxon>Fungi</taxon>
        <taxon>Dikarya</taxon>
        <taxon>Basidiomycota</taxon>
        <taxon>Agaricomycotina</taxon>
        <taxon>Agaricomycetes</taxon>
        <taxon>Agaricomycetidae</taxon>
        <taxon>Agaricales</taxon>
        <taxon>Marasmiineae</taxon>
        <taxon>Mycenaceae</taxon>
        <taxon>Mycena</taxon>
    </lineage>
</organism>
<dbReference type="Proteomes" id="UP001218218">
    <property type="component" value="Unassembled WGS sequence"/>
</dbReference>
<keyword evidence="3" id="KW-1185">Reference proteome</keyword>
<dbReference type="AlphaFoldDB" id="A0AAD7EVE7"/>